<evidence type="ECO:0008006" key="6">
    <source>
        <dbReference type="Google" id="ProtNLM"/>
    </source>
</evidence>
<dbReference type="PATRIC" id="fig|1158609.3.peg.3324"/>
<name>R2QJ41_9ENTE</name>
<dbReference type="HOGENOM" id="CLU_130870_0_0_9"/>
<evidence type="ECO:0000313" key="5">
    <source>
        <dbReference type="Proteomes" id="UP000014157"/>
    </source>
</evidence>
<organism evidence="2 4">
    <name type="scientific">Enterococcus moraviensis ATCC BAA-383</name>
    <dbReference type="NCBI Taxonomy" id="1158609"/>
    <lineage>
        <taxon>Bacteria</taxon>
        <taxon>Bacillati</taxon>
        <taxon>Bacillota</taxon>
        <taxon>Bacilli</taxon>
        <taxon>Lactobacillales</taxon>
        <taxon>Enterococcaceae</taxon>
        <taxon>Enterococcus</taxon>
    </lineage>
</organism>
<dbReference type="Proteomes" id="UP000014157">
    <property type="component" value="Unassembled WGS sequence"/>
</dbReference>
<dbReference type="Proteomes" id="UP000013781">
    <property type="component" value="Unassembled WGS sequence"/>
</dbReference>
<dbReference type="AlphaFoldDB" id="R2QJ41"/>
<sequence length="134" mass="15019">MNKRIVMLAAIAIMFIGLGGKIYVDYRADEKAKEEQKNLLAIERDSIVALKNTFSDVAFVKIEHSDEPNNMTDSYQIIFLMKNNLGTEVEFDAIYVKGETELKNYGVADEEVQKEGKTVSEVEVIYSDGTGGKQ</sequence>
<keyword evidence="1" id="KW-1133">Transmembrane helix</keyword>
<dbReference type="OrthoDB" id="2193136at2"/>
<comment type="caution">
    <text evidence="2">The sequence shown here is derived from an EMBL/GenBank/DDBJ whole genome shotgun (WGS) entry which is preliminary data.</text>
</comment>
<evidence type="ECO:0000313" key="3">
    <source>
        <dbReference type="EMBL" id="EOT65143.1"/>
    </source>
</evidence>
<feature type="transmembrane region" description="Helical" evidence="1">
    <location>
        <begin position="6"/>
        <end position="24"/>
    </location>
</feature>
<dbReference type="eggNOG" id="ENOG502ZVK4">
    <property type="taxonomic scope" value="Bacteria"/>
</dbReference>
<dbReference type="EMBL" id="AJAS01000027">
    <property type="protein sequence ID" value="EOH95213.1"/>
    <property type="molecule type" value="Genomic_DNA"/>
</dbReference>
<reference evidence="2 4" key="1">
    <citation type="submission" date="2013-02" db="EMBL/GenBank/DDBJ databases">
        <title>The Genome Sequence of Enterococcus moraviensis BAA-383.</title>
        <authorList>
            <consortium name="The Broad Institute Genome Sequencing Platform"/>
            <consortium name="The Broad Institute Genome Sequencing Center for Infectious Disease"/>
            <person name="Earl A.M."/>
            <person name="Gilmore M.S."/>
            <person name="Lebreton F."/>
            <person name="Walker B."/>
            <person name="Young S.K."/>
            <person name="Zeng Q."/>
            <person name="Gargeya S."/>
            <person name="Fitzgerald M."/>
            <person name="Haas B."/>
            <person name="Abouelleil A."/>
            <person name="Alvarado L."/>
            <person name="Arachchi H.M."/>
            <person name="Berlin A.M."/>
            <person name="Chapman S.B."/>
            <person name="Dewar J."/>
            <person name="Goldberg J."/>
            <person name="Griggs A."/>
            <person name="Gujja S."/>
            <person name="Hansen M."/>
            <person name="Howarth C."/>
            <person name="Imamovic A."/>
            <person name="Larimer J."/>
            <person name="McCowan C."/>
            <person name="Murphy C."/>
            <person name="Neiman D."/>
            <person name="Pearson M."/>
            <person name="Priest M."/>
            <person name="Roberts A."/>
            <person name="Saif S."/>
            <person name="Shea T."/>
            <person name="Sisk P."/>
            <person name="Sykes S."/>
            <person name="Wortman J."/>
            <person name="Nusbaum C."/>
            <person name="Birren B."/>
        </authorList>
    </citation>
    <scope>NUCLEOTIDE SEQUENCE [LARGE SCALE GENOMIC DNA]</scope>
    <source>
        <strain evidence="2 4">ATCC BAA-383</strain>
    </source>
</reference>
<evidence type="ECO:0000313" key="4">
    <source>
        <dbReference type="Proteomes" id="UP000013781"/>
    </source>
</evidence>
<proteinExistence type="predicted"/>
<evidence type="ECO:0000313" key="2">
    <source>
        <dbReference type="EMBL" id="EOH95213.1"/>
    </source>
</evidence>
<keyword evidence="1" id="KW-0472">Membrane</keyword>
<accession>R2QJ41</accession>
<reference evidence="3 5" key="2">
    <citation type="submission" date="2013-03" db="EMBL/GenBank/DDBJ databases">
        <title>The Genome Sequence of Enterococcus moraviensis BAA-383 (PacBio/Illumina hybrid assembly).</title>
        <authorList>
            <consortium name="The Broad Institute Genomics Platform"/>
            <consortium name="The Broad Institute Genome Sequencing Center for Infectious Disease"/>
            <person name="Earl A."/>
            <person name="Russ C."/>
            <person name="Gilmore M."/>
            <person name="Surin D."/>
            <person name="Walker B."/>
            <person name="Young S."/>
            <person name="Zeng Q."/>
            <person name="Gargeya S."/>
            <person name="Fitzgerald M."/>
            <person name="Haas B."/>
            <person name="Abouelleil A."/>
            <person name="Allen A.W."/>
            <person name="Alvarado L."/>
            <person name="Arachchi H.M."/>
            <person name="Berlin A.M."/>
            <person name="Chapman S.B."/>
            <person name="Gainer-Dewar J."/>
            <person name="Goldberg J."/>
            <person name="Griggs A."/>
            <person name="Gujja S."/>
            <person name="Hansen M."/>
            <person name="Howarth C."/>
            <person name="Imamovic A."/>
            <person name="Ireland A."/>
            <person name="Larimer J."/>
            <person name="McCowan C."/>
            <person name="Murphy C."/>
            <person name="Pearson M."/>
            <person name="Poon T.W."/>
            <person name="Priest M."/>
            <person name="Roberts A."/>
            <person name="Saif S."/>
            <person name="Shea T."/>
            <person name="Sisk P."/>
            <person name="Sykes S."/>
            <person name="Wortman J."/>
            <person name="Nusbaum C."/>
            <person name="Birren B."/>
        </authorList>
    </citation>
    <scope>NUCLEOTIDE SEQUENCE [LARGE SCALE GENOMIC DNA]</scope>
    <source>
        <strain evidence="3 5">ATCC BAA-383</strain>
    </source>
</reference>
<dbReference type="RefSeq" id="WP_010766707.1">
    <property type="nucleotide sequence ID" value="NZ_ASWB01000004.1"/>
</dbReference>
<dbReference type="EMBL" id="ASWB01000004">
    <property type="protein sequence ID" value="EOT65143.1"/>
    <property type="molecule type" value="Genomic_DNA"/>
</dbReference>
<keyword evidence="1" id="KW-0812">Transmembrane</keyword>
<gene>
    <name evidence="3" type="ORF">I586_02877</name>
    <name evidence="2" type="ORF">UAY_03403</name>
</gene>
<evidence type="ECO:0000256" key="1">
    <source>
        <dbReference type="SAM" id="Phobius"/>
    </source>
</evidence>
<protein>
    <recommendedName>
        <fullName evidence="6">DUF1310 family protein</fullName>
    </recommendedName>
</protein>
<keyword evidence="5" id="KW-1185">Reference proteome</keyword>